<keyword evidence="8" id="KW-0812">Transmembrane</keyword>
<keyword evidence="4 5" id="KW-0720">Serine protease</keyword>
<dbReference type="PANTHER" id="PTHR43806">
    <property type="entry name" value="PEPTIDASE S8"/>
    <property type="match status" value="1"/>
</dbReference>
<feature type="active site" description="Charge relay system" evidence="5">
    <location>
        <position position="155"/>
    </location>
</feature>
<dbReference type="SUPFAM" id="SSF52743">
    <property type="entry name" value="Subtilisin-like"/>
    <property type="match status" value="1"/>
</dbReference>
<dbReference type="InterPro" id="IPR050131">
    <property type="entry name" value="Peptidase_S8_subtilisin-like"/>
</dbReference>
<dbReference type="PRINTS" id="PR00723">
    <property type="entry name" value="SUBTILISIN"/>
</dbReference>
<keyword evidence="3 5" id="KW-0378">Hydrolase</keyword>
<feature type="compositionally biased region" description="Pro residues" evidence="7">
    <location>
        <begin position="198"/>
        <end position="207"/>
    </location>
</feature>
<organism evidence="11 12">
    <name type="scientific">Prauserella oleivorans</name>
    <dbReference type="NCBI Taxonomy" id="1478153"/>
    <lineage>
        <taxon>Bacteria</taxon>
        <taxon>Bacillati</taxon>
        <taxon>Actinomycetota</taxon>
        <taxon>Actinomycetes</taxon>
        <taxon>Pseudonocardiales</taxon>
        <taxon>Pseudonocardiaceae</taxon>
        <taxon>Prauserella</taxon>
    </lineage>
</organism>
<dbReference type="GO" id="GO:0006508">
    <property type="term" value="P:proteolysis"/>
    <property type="evidence" value="ECO:0007669"/>
    <property type="project" value="UniProtKB-KW"/>
</dbReference>
<evidence type="ECO:0000259" key="10">
    <source>
        <dbReference type="Pfam" id="PF00082"/>
    </source>
</evidence>
<feature type="region of interest" description="Disordered" evidence="7">
    <location>
        <begin position="189"/>
        <end position="257"/>
    </location>
</feature>
<evidence type="ECO:0000256" key="1">
    <source>
        <dbReference type="ARBA" id="ARBA00011073"/>
    </source>
</evidence>
<dbReference type="GO" id="GO:0008233">
    <property type="term" value="F:peptidase activity"/>
    <property type="evidence" value="ECO:0007669"/>
    <property type="project" value="UniProtKB-KW"/>
</dbReference>
<comment type="caution">
    <text evidence="11">The sequence shown here is derived from an EMBL/GenBank/DDBJ whole genome shotgun (WGS) entry which is preliminary data.</text>
</comment>
<dbReference type="PROSITE" id="PS00136">
    <property type="entry name" value="SUBTILASE_ASP"/>
    <property type="match status" value="1"/>
</dbReference>
<sequence>MRSAGPGKRASALLLTAAIGLAGPSVVAVPAAAQEDTTGYATPPPVSPGMLPPGGTSPDKNYVQKVGCVERDLNNQVKLQNAPWGQQFLRLDEVHRLMRSTTGAIGKKPNGQPVKVAVIDTGVTNHPFFGGRVQGLADYVKTTDKGPGLEDCDGHGTEVAGIIAAQTPEDHAFKGVAPDVQILSIRQSSQNYAEDDSPPPAAPPTQPPAGEGQPPGGEEGGEGRPPAGEQGGEGGTEGAAATGPAQNGGARLQEDEGSAGTLTTLAQAIVHATDSGADVINASINNCRSATGSITESEQRLQAAVRYAVDRDVVVVTAAGNVSDACQQNNQRDPNRPNSIVTPPWFAEDVLSVAAIDETGGVAPFSMNGPWVSVAAPGTKIISLDPAPGSSQLANLMIENGESKEIEGTSFAAPYVAGLAALVRAKFPDLDAREVMNRITSTAQHPAAPGGRDNYVGYGVIDPMAALTAMVPEEEGIQPAQAEVLPSDLPPADNRNWTPIIVALAGSGGAIVALVIALFVVHTIRRNKRTGNPSNRTA</sequence>
<evidence type="ECO:0000256" key="3">
    <source>
        <dbReference type="ARBA" id="ARBA00022801"/>
    </source>
</evidence>
<dbReference type="InterPro" id="IPR015500">
    <property type="entry name" value="Peptidase_S8_subtilisin-rel"/>
</dbReference>
<dbReference type="PROSITE" id="PS00137">
    <property type="entry name" value="SUBTILASE_HIS"/>
    <property type="match status" value="1"/>
</dbReference>
<protein>
    <submittedName>
        <fullName evidence="11">Type VII secretion-associated serine protease mycosin</fullName>
    </submittedName>
</protein>
<feature type="active site" description="Charge relay system" evidence="5">
    <location>
        <position position="120"/>
    </location>
</feature>
<evidence type="ECO:0000256" key="6">
    <source>
        <dbReference type="RuleBase" id="RU003355"/>
    </source>
</evidence>
<evidence type="ECO:0000256" key="4">
    <source>
        <dbReference type="ARBA" id="ARBA00022825"/>
    </source>
</evidence>
<evidence type="ECO:0000256" key="9">
    <source>
        <dbReference type="SAM" id="SignalP"/>
    </source>
</evidence>
<evidence type="ECO:0000256" key="2">
    <source>
        <dbReference type="ARBA" id="ARBA00022670"/>
    </source>
</evidence>
<keyword evidence="8" id="KW-0472">Membrane</keyword>
<feature type="signal peptide" evidence="9">
    <location>
        <begin position="1"/>
        <end position="28"/>
    </location>
</feature>
<dbReference type="InterPro" id="IPR022398">
    <property type="entry name" value="Peptidase_S8_His-AS"/>
</dbReference>
<dbReference type="PROSITE" id="PS00138">
    <property type="entry name" value="SUBTILASE_SER"/>
    <property type="match status" value="1"/>
</dbReference>
<evidence type="ECO:0000256" key="5">
    <source>
        <dbReference type="PROSITE-ProRule" id="PRU01240"/>
    </source>
</evidence>
<keyword evidence="8" id="KW-1133">Transmembrane helix</keyword>
<evidence type="ECO:0000313" key="11">
    <source>
        <dbReference type="EMBL" id="MFD2797833.1"/>
    </source>
</evidence>
<feature type="domain" description="Peptidase S8/S53" evidence="10">
    <location>
        <begin position="112"/>
        <end position="459"/>
    </location>
</feature>
<evidence type="ECO:0000313" key="12">
    <source>
        <dbReference type="Proteomes" id="UP001597478"/>
    </source>
</evidence>
<feature type="region of interest" description="Disordered" evidence="7">
    <location>
        <begin position="38"/>
        <end position="58"/>
    </location>
</feature>
<reference evidence="12" key="1">
    <citation type="journal article" date="2019" name="Int. J. Syst. Evol. Microbiol.">
        <title>The Global Catalogue of Microorganisms (GCM) 10K type strain sequencing project: providing services to taxonomists for standard genome sequencing and annotation.</title>
        <authorList>
            <consortium name="The Broad Institute Genomics Platform"/>
            <consortium name="The Broad Institute Genome Sequencing Center for Infectious Disease"/>
            <person name="Wu L."/>
            <person name="Ma J."/>
        </authorList>
    </citation>
    <scope>NUCLEOTIDE SEQUENCE [LARGE SCALE GENOMIC DNA]</scope>
    <source>
        <strain evidence="12">IBRC-M 10906</strain>
    </source>
</reference>
<feature type="compositionally biased region" description="Pro residues" evidence="7">
    <location>
        <begin position="42"/>
        <end position="51"/>
    </location>
</feature>
<dbReference type="Proteomes" id="UP001597478">
    <property type="component" value="Unassembled WGS sequence"/>
</dbReference>
<dbReference type="PANTHER" id="PTHR43806:SF11">
    <property type="entry name" value="CEREVISIN-RELATED"/>
    <property type="match status" value="1"/>
</dbReference>
<dbReference type="InterPro" id="IPR023827">
    <property type="entry name" value="Peptidase_S8_Asp-AS"/>
</dbReference>
<dbReference type="InterPro" id="IPR036852">
    <property type="entry name" value="Peptidase_S8/S53_dom_sf"/>
</dbReference>
<evidence type="ECO:0000256" key="7">
    <source>
        <dbReference type="SAM" id="MobiDB-lite"/>
    </source>
</evidence>
<comment type="similarity">
    <text evidence="1 5 6">Belongs to the peptidase S8 family.</text>
</comment>
<dbReference type="InterPro" id="IPR023828">
    <property type="entry name" value="Peptidase_S8_Ser-AS"/>
</dbReference>
<keyword evidence="2 5" id="KW-0645">Protease</keyword>
<dbReference type="Gene3D" id="3.40.50.200">
    <property type="entry name" value="Peptidase S8/S53 domain"/>
    <property type="match status" value="2"/>
</dbReference>
<dbReference type="PROSITE" id="PS51892">
    <property type="entry name" value="SUBTILASE"/>
    <property type="match status" value="1"/>
</dbReference>
<dbReference type="EMBL" id="JBHUOF010000001">
    <property type="protein sequence ID" value="MFD2797833.1"/>
    <property type="molecule type" value="Genomic_DNA"/>
</dbReference>
<accession>A0ABW5W1N2</accession>
<keyword evidence="9" id="KW-0732">Signal</keyword>
<feature type="active site" description="Charge relay system" evidence="5">
    <location>
        <position position="410"/>
    </location>
</feature>
<evidence type="ECO:0000256" key="8">
    <source>
        <dbReference type="SAM" id="Phobius"/>
    </source>
</evidence>
<gene>
    <name evidence="11" type="ORF">ACFS2C_00300</name>
</gene>
<dbReference type="Pfam" id="PF00082">
    <property type="entry name" value="Peptidase_S8"/>
    <property type="match status" value="1"/>
</dbReference>
<feature type="chain" id="PRO_5046362333" evidence="9">
    <location>
        <begin position="29"/>
        <end position="538"/>
    </location>
</feature>
<feature type="transmembrane region" description="Helical" evidence="8">
    <location>
        <begin position="497"/>
        <end position="521"/>
    </location>
</feature>
<dbReference type="RefSeq" id="WP_377387101.1">
    <property type="nucleotide sequence ID" value="NZ_JBHSAN010000008.1"/>
</dbReference>
<name>A0ABW5W1N2_9PSEU</name>
<proteinExistence type="inferred from homology"/>
<dbReference type="InterPro" id="IPR000209">
    <property type="entry name" value="Peptidase_S8/S53_dom"/>
</dbReference>
<keyword evidence="12" id="KW-1185">Reference proteome</keyword>